<comment type="catalytic activity">
    <reaction evidence="1">
        <text>L-cysteine + L-glutamate + ATP = gamma-L-glutamyl-L-cysteine + ADP + phosphate + H(+)</text>
        <dbReference type="Rhea" id="RHEA:13285"/>
        <dbReference type="ChEBI" id="CHEBI:15378"/>
        <dbReference type="ChEBI" id="CHEBI:29985"/>
        <dbReference type="ChEBI" id="CHEBI:30616"/>
        <dbReference type="ChEBI" id="CHEBI:35235"/>
        <dbReference type="ChEBI" id="CHEBI:43474"/>
        <dbReference type="ChEBI" id="CHEBI:58173"/>
        <dbReference type="ChEBI" id="CHEBI:456216"/>
        <dbReference type="EC" id="6.3.2.2"/>
    </reaction>
</comment>
<dbReference type="AlphaFoldDB" id="A0A6I4W8D5"/>
<dbReference type="GO" id="GO:0016879">
    <property type="term" value="F:ligase activity, forming carbon-nitrogen bonds"/>
    <property type="evidence" value="ECO:0007669"/>
    <property type="project" value="TreeGrafter"/>
</dbReference>
<dbReference type="InterPro" id="IPR016602">
    <property type="entry name" value="UCP012666"/>
</dbReference>
<protein>
    <submittedName>
        <fullName evidence="2">Glutamate--cysteine ligase</fullName>
    </submittedName>
</protein>
<evidence type="ECO:0000313" key="3">
    <source>
        <dbReference type="Proteomes" id="UP000431901"/>
    </source>
</evidence>
<dbReference type="InterPro" id="IPR050141">
    <property type="entry name" value="GCL_type2/YbdK_subfam"/>
</dbReference>
<dbReference type="InterPro" id="IPR006336">
    <property type="entry name" value="GCS2"/>
</dbReference>
<proteinExistence type="predicted"/>
<dbReference type="PANTHER" id="PTHR36510">
    <property type="entry name" value="GLUTAMATE--CYSTEINE LIGASE 2-RELATED"/>
    <property type="match status" value="1"/>
</dbReference>
<keyword evidence="3" id="KW-1185">Reference proteome</keyword>
<dbReference type="Pfam" id="PF04107">
    <property type="entry name" value="GCS2"/>
    <property type="match status" value="1"/>
</dbReference>
<dbReference type="Proteomes" id="UP000431901">
    <property type="component" value="Unassembled WGS sequence"/>
</dbReference>
<sequence length="502" mass="56188">MGRDVTAITVSGEDRRRYREKVRQCLDVLARMLGESQFEFERPHIGLEIELNLIDAAGDPLMRNSDVLKAIADPAWDTELGQFNLEINIPPRQLGGNRTGELETEVREHVEHADGRAEEVGGRLIMIGILPTLRRGDIGEEAISGNERYKMLNDQIIAARGEEVRIAVDGPEPLRMHTETILPEAACTSVQFHLQVSPDQFGAYWNAAQAIAGPQVALAANAPFLFGHRLHHETRIILFEQATDTRPEELKAQGVRPRVWFGERWITSVFDLFEENTRYFPALLPLCDDEDPLAVLESGGIPELGELSLHNGTIYRWNRPIYAVLNGRPHLRIENRVLPAGPTAADVIANGAFYYGLVRTLAEEERPVWTRMSFDAARDNLHRAARHGMESTLYWPGAGEISARSLVLDHLLPLAHRGLDAWGVDPARRDRLLGIIAGRAETGQTGADWQIRTVAALEETGVPRQEALRAMVRRYAEHMRTNEPVHTWPVSLTGQVSSVLRT</sequence>
<evidence type="ECO:0000256" key="1">
    <source>
        <dbReference type="ARBA" id="ARBA00048819"/>
    </source>
</evidence>
<dbReference type="Gene3D" id="3.30.590.20">
    <property type="match status" value="1"/>
</dbReference>
<dbReference type="RefSeq" id="WP_161105163.1">
    <property type="nucleotide sequence ID" value="NZ_JBHLYI010000003.1"/>
</dbReference>
<dbReference type="PANTHER" id="PTHR36510:SF3">
    <property type="entry name" value="CONSERVED PROTEIN"/>
    <property type="match status" value="1"/>
</dbReference>
<organism evidence="2 3">
    <name type="scientific">Actinomadura rayongensis</name>
    <dbReference type="NCBI Taxonomy" id="1429076"/>
    <lineage>
        <taxon>Bacteria</taxon>
        <taxon>Bacillati</taxon>
        <taxon>Actinomycetota</taxon>
        <taxon>Actinomycetes</taxon>
        <taxon>Streptosporangiales</taxon>
        <taxon>Thermomonosporaceae</taxon>
        <taxon>Actinomadura</taxon>
    </lineage>
</organism>
<comment type="caution">
    <text evidence="2">The sequence shown here is derived from an EMBL/GenBank/DDBJ whole genome shotgun (WGS) entry which is preliminary data.</text>
</comment>
<keyword evidence="2" id="KW-0436">Ligase</keyword>
<dbReference type="SUPFAM" id="SSF55931">
    <property type="entry name" value="Glutamine synthetase/guanido kinase"/>
    <property type="match status" value="1"/>
</dbReference>
<evidence type="ECO:0000313" key="2">
    <source>
        <dbReference type="EMBL" id="MXQ66999.1"/>
    </source>
</evidence>
<gene>
    <name evidence="2" type="ORF">GQ466_23555</name>
</gene>
<accession>A0A6I4W8D5</accession>
<dbReference type="PIRSF" id="PIRSF012666">
    <property type="entry name" value="UCP012666"/>
    <property type="match status" value="1"/>
</dbReference>
<dbReference type="OrthoDB" id="240589at2"/>
<dbReference type="InterPro" id="IPR014746">
    <property type="entry name" value="Gln_synth/guanido_kin_cat_dom"/>
</dbReference>
<reference evidence="2 3" key="1">
    <citation type="submission" date="2019-12" db="EMBL/GenBank/DDBJ databases">
        <title>Nocardia macrotermitis sp. nov. and Nocardia aurantia sp. nov., isolated from the gut of the fungus growing-termite Macrotermes natalensis.</title>
        <authorList>
            <person name="Christine B."/>
            <person name="Rene B."/>
        </authorList>
    </citation>
    <scope>NUCLEOTIDE SEQUENCE [LARGE SCALE GENOMIC DNA]</scope>
    <source>
        <strain evidence="2 3">DSM 102126</strain>
    </source>
</reference>
<name>A0A6I4W8D5_9ACTN</name>
<dbReference type="EMBL" id="WUTW01000005">
    <property type="protein sequence ID" value="MXQ66999.1"/>
    <property type="molecule type" value="Genomic_DNA"/>
</dbReference>